<evidence type="ECO:0000313" key="6">
    <source>
        <dbReference type="EMBL" id="RAI34114.1"/>
    </source>
</evidence>
<name>A0A327K860_9BRAD</name>
<dbReference type="Pfam" id="PF13435">
    <property type="entry name" value="Cytochrome_C554"/>
    <property type="match status" value="1"/>
</dbReference>
<dbReference type="InterPro" id="IPR024673">
    <property type="entry name" value="Octahem_Cyt_c"/>
</dbReference>
<evidence type="ECO:0000256" key="1">
    <source>
        <dbReference type="ARBA" id="ARBA00022729"/>
    </source>
</evidence>
<dbReference type="PANTHER" id="PTHR35038:SF5">
    <property type="entry name" value="CYTOCHROME C-TYPE PROTEIN NRFB"/>
    <property type="match status" value="1"/>
</dbReference>
<keyword evidence="1 4" id="KW-0732">Signal</keyword>
<keyword evidence="7" id="KW-1185">Reference proteome</keyword>
<protein>
    <recommendedName>
        <fullName evidence="5">Cytochrome c-552/4 domain-containing protein</fullName>
    </recommendedName>
</protein>
<evidence type="ECO:0000313" key="7">
    <source>
        <dbReference type="Proteomes" id="UP000248863"/>
    </source>
</evidence>
<dbReference type="InterPro" id="IPR036280">
    <property type="entry name" value="Multihaem_cyt_sf"/>
</dbReference>
<keyword evidence="3" id="KW-0472">Membrane</keyword>
<dbReference type="OrthoDB" id="9788513at2"/>
<evidence type="ECO:0000259" key="5">
    <source>
        <dbReference type="Pfam" id="PF13435"/>
    </source>
</evidence>
<keyword evidence="3" id="KW-1133">Transmembrane helix</keyword>
<feature type="region of interest" description="Disordered" evidence="2">
    <location>
        <begin position="30"/>
        <end position="54"/>
    </location>
</feature>
<keyword evidence="3" id="KW-0812">Transmembrane</keyword>
<feature type="signal peptide" evidence="4">
    <location>
        <begin position="1"/>
        <end position="23"/>
    </location>
</feature>
<dbReference type="PIRSF" id="PIRSF039014">
    <property type="entry name" value="OTR_cyc"/>
    <property type="match status" value="1"/>
</dbReference>
<dbReference type="RefSeq" id="WP_111359143.1">
    <property type="nucleotide sequence ID" value="NZ_NHSK01000031.1"/>
</dbReference>
<comment type="caution">
    <text evidence="6">The sequence shown here is derived from an EMBL/GenBank/DDBJ whole genome shotgun (WGS) entry which is preliminary data.</text>
</comment>
<evidence type="ECO:0000256" key="4">
    <source>
        <dbReference type="SAM" id="SignalP"/>
    </source>
</evidence>
<organism evidence="6 7">
    <name type="scientific">Rhodoplanes elegans</name>
    <dbReference type="NCBI Taxonomy" id="29408"/>
    <lineage>
        <taxon>Bacteria</taxon>
        <taxon>Pseudomonadati</taxon>
        <taxon>Pseudomonadota</taxon>
        <taxon>Alphaproteobacteria</taxon>
        <taxon>Hyphomicrobiales</taxon>
        <taxon>Nitrobacteraceae</taxon>
        <taxon>Rhodoplanes</taxon>
    </lineage>
</organism>
<proteinExistence type="predicted"/>
<dbReference type="Proteomes" id="UP000248863">
    <property type="component" value="Unassembled WGS sequence"/>
</dbReference>
<dbReference type="GO" id="GO:0016491">
    <property type="term" value="F:oxidoreductase activity"/>
    <property type="evidence" value="ECO:0007669"/>
    <property type="project" value="TreeGrafter"/>
</dbReference>
<dbReference type="PANTHER" id="PTHR35038">
    <property type="entry name" value="DISSIMILATORY SULFITE REDUCTASE SIRA"/>
    <property type="match status" value="1"/>
</dbReference>
<dbReference type="Pfam" id="PF11783">
    <property type="entry name" value="Cytochrome_cB"/>
    <property type="match status" value="1"/>
</dbReference>
<evidence type="ECO:0000256" key="2">
    <source>
        <dbReference type="SAM" id="MobiDB-lite"/>
    </source>
</evidence>
<dbReference type="NCBIfam" id="TIGR04315">
    <property type="entry name" value="octaheme_Shew"/>
    <property type="match status" value="1"/>
</dbReference>
<dbReference type="SUPFAM" id="SSF48695">
    <property type="entry name" value="Multiheme cytochromes"/>
    <property type="match status" value="1"/>
</dbReference>
<dbReference type="InterPro" id="IPR023155">
    <property type="entry name" value="Cyt_c-552/4"/>
</dbReference>
<dbReference type="Gene3D" id="1.10.1130.10">
    <property type="entry name" value="Flavocytochrome C3, Chain A"/>
    <property type="match status" value="1"/>
</dbReference>
<dbReference type="AlphaFoldDB" id="A0A327K860"/>
<gene>
    <name evidence="6" type="ORF">CH338_21435</name>
</gene>
<sequence>MTAISASRSGPLLLALLAASALAFGSHHDAHAQVPPKSPYTHGQVGSKPAGGTADHNKFEILQQDFKSGPEVTKACLSCHTEAAKQVMGTLHWSWDYTNPRTGQRLGKKNVINDFCASVTSNEPRCTSCHTGFGWKDATFDFTRQENVDCLICHDRSATYWKNPTGAGHPPYTPIMQEGRQIGTVPNLSQVARSVGLPGRENCGACHFYGGGGDGVKHGSLDSSLLAPNRELDVHMDAKGLNFACTACHVTQKHVWAGSRYDVHAVDTKGQPGPGQRRDVATCESCHGLRPHKGWSLTDVTLNTHVEKLACQSCHVPAFARGGVPTKMRWDWSTSGRLRDGKPFQIRDDKGRPVYESIKGDYVLAENVKPKYFWFDGEIIYQNAERVFDPAKQPIPINPISGKPGDPKSRIWPFKVMTGKQPYDSGQNHFVYLHVFGPTDAAYWRGFNWDKSISAGMAAMGLPWSGKFGFVETEMYWPQTHMVAPKDKAVKCGECHRADGRLANLAGFYMPGRDSARWVDVLGAGLIGLVLAGVIGHGLMRLVMRFRRKETPTWP</sequence>
<dbReference type="EMBL" id="NPEU01000324">
    <property type="protein sequence ID" value="RAI34114.1"/>
    <property type="molecule type" value="Genomic_DNA"/>
</dbReference>
<feature type="transmembrane region" description="Helical" evidence="3">
    <location>
        <begin position="518"/>
        <end position="539"/>
    </location>
</feature>
<accession>A0A327K860</accession>
<feature type="chain" id="PRO_5016399936" description="Cytochrome c-552/4 domain-containing protein" evidence="4">
    <location>
        <begin position="24"/>
        <end position="555"/>
    </location>
</feature>
<feature type="domain" description="Cytochrome c-552/4" evidence="5">
    <location>
        <begin position="75"/>
        <end position="154"/>
    </location>
</feature>
<reference evidence="6 7" key="1">
    <citation type="submission" date="2017-07" db="EMBL/GenBank/DDBJ databases">
        <title>Draft Genome Sequences of Select Purple Nonsulfur Bacteria.</title>
        <authorList>
            <person name="Lasarre B."/>
            <person name="Mckinlay J.B."/>
        </authorList>
    </citation>
    <scope>NUCLEOTIDE SEQUENCE [LARGE SCALE GENOMIC DNA]</scope>
    <source>
        <strain evidence="6 7">DSM 11907</strain>
    </source>
</reference>
<evidence type="ECO:0000256" key="3">
    <source>
        <dbReference type="SAM" id="Phobius"/>
    </source>
</evidence>
<dbReference type="InterPro" id="IPR051829">
    <property type="entry name" value="Multiheme_Cytochr_ET"/>
</dbReference>